<reference evidence="1 2" key="1">
    <citation type="submission" date="2015-03" db="EMBL/GenBank/DDBJ databases">
        <authorList>
            <person name="Krishnan R."/>
            <person name="Midha S."/>
            <person name="Patil P.B."/>
            <person name="Rameshkumar N."/>
        </authorList>
    </citation>
    <scope>NUCLEOTIDE SEQUENCE [LARGE SCALE GENOMIC DNA]</scope>
    <source>
        <strain evidence="1 2">L1E11</strain>
    </source>
</reference>
<accession>A0ABX5LXS3</accession>
<dbReference type="Proteomes" id="UP000248090">
    <property type="component" value="Unassembled WGS sequence"/>
</dbReference>
<gene>
    <name evidence="1" type="ORF">WH50_15360</name>
</gene>
<sequence>MAELTQPMTQSHFLQLQDELDQQLLACAMGQETDDTDLRIAELHSLLDDAPWAMVPGEGCVLKTEWDALFAASASAAN</sequence>
<dbReference type="RefSeq" id="WP_207780333.1">
    <property type="nucleotide sequence ID" value="NZ_LAPT01000076.1"/>
</dbReference>
<dbReference type="EMBL" id="LAPT01000076">
    <property type="protein sequence ID" value="PXF30440.1"/>
    <property type="molecule type" value="Genomic_DNA"/>
</dbReference>
<name>A0ABX5LXS3_9GAMM</name>
<evidence type="ECO:0000313" key="2">
    <source>
        <dbReference type="Proteomes" id="UP000248090"/>
    </source>
</evidence>
<comment type="caution">
    <text evidence="1">The sequence shown here is derived from an EMBL/GenBank/DDBJ whole genome shotgun (WGS) entry which is preliminary data.</text>
</comment>
<organism evidence="1 2">
    <name type="scientific">Pokkaliibacter plantistimulans</name>
    <dbReference type="NCBI Taxonomy" id="1635171"/>
    <lineage>
        <taxon>Bacteria</taxon>
        <taxon>Pseudomonadati</taxon>
        <taxon>Pseudomonadota</taxon>
        <taxon>Gammaproteobacteria</taxon>
        <taxon>Oceanospirillales</taxon>
        <taxon>Balneatrichaceae</taxon>
        <taxon>Pokkaliibacter</taxon>
    </lineage>
</organism>
<evidence type="ECO:0000313" key="1">
    <source>
        <dbReference type="EMBL" id="PXF30440.1"/>
    </source>
</evidence>
<keyword evidence="2" id="KW-1185">Reference proteome</keyword>
<protein>
    <submittedName>
        <fullName evidence="1">Uncharacterized protein</fullName>
    </submittedName>
</protein>
<proteinExistence type="predicted"/>